<dbReference type="AlphaFoldDB" id="A0A1G2H2P8"/>
<evidence type="ECO:0000256" key="5">
    <source>
        <dbReference type="ARBA" id="ARBA00023136"/>
    </source>
</evidence>
<dbReference type="PRINTS" id="PR00813">
    <property type="entry name" value="BCTERIALGSPG"/>
</dbReference>
<dbReference type="SUPFAM" id="SSF54523">
    <property type="entry name" value="Pili subunits"/>
    <property type="match status" value="1"/>
</dbReference>
<evidence type="ECO:0000313" key="8">
    <source>
        <dbReference type="Proteomes" id="UP000178996"/>
    </source>
</evidence>
<evidence type="ECO:0000256" key="4">
    <source>
        <dbReference type="ARBA" id="ARBA00022989"/>
    </source>
</evidence>
<evidence type="ECO:0000256" key="2">
    <source>
        <dbReference type="ARBA" id="ARBA00022481"/>
    </source>
</evidence>
<name>A0A1G2H2P8_9BACT</name>
<dbReference type="PANTHER" id="PTHR30093:SF44">
    <property type="entry name" value="TYPE II SECRETION SYSTEM CORE PROTEIN G"/>
    <property type="match status" value="1"/>
</dbReference>
<dbReference type="PROSITE" id="PS00409">
    <property type="entry name" value="PROKAR_NTER_METHYL"/>
    <property type="match status" value="1"/>
</dbReference>
<dbReference type="Pfam" id="PF07963">
    <property type="entry name" value="N_methyl"/>
    <property type="match status" value="1"/>
</dbReference>
<dbReference type="GO" id="GO:0016020">
    <property type="term" value="C:membrane"/>
    <property type="evidence" value="ECO:0007669"/>
    <property type="project" value="UniProtKB-SubCell"/>
</dbReference>
<accession>A0A1G2H2P8</accession>
<dbReference type="EMBL" id="MHOB01000042">
    <property type="protein sequence ID" value="OGZ56752.1"/>
    <property type="molecule type" value="Genomic_DNA"/>
</dbReference>
<feature type="transmembrane region" description="Helical" evidence="6">
    <location>
        <begin position="12"/>
        <end position="30"/>
    </location>
</feature>
<sequence>MKRHRGFTLIELMVVVAIISLLTSIIFAGLNEARAKARDTKRISDIKALQIALELRFSDTQSYPTAPSSGGYKSNHSGCPWQNFACDDNGLRTALVPKYIGDLPLDPVNDMGHYYRYEKIVCGGKATYIVAVKKFETNPNIVNPNTCNFGTSYIYDWASGGSE</sequence>
<proteinExistence type="predicted"/>
<organism evidence="7 8">
    <name type="scientific">Candidatus Ryanbacteria bacterium RIFCSPLOWO2_12_FULL_47_9c</name>
    <dbReference type="NCBI Taxonomy" id="1802131"/>
    <lineage>
        <taxon>Bacteria</taxon>
        <taxon>Candidatus Ryaniibacteriota</taxon>
    </lineage>
</organism>
<dbReference type="Gene3D" id="3.30.700.10">
    <property type="entry name" value="Glycoprotein, Type 4 Pilin"/>
    <property type="match status" value="1"/>
</dbReference>
<dbReference type="GO" id="GO:0015627">
    <property type="term" value="C:type II protein secretion system complex"/>
    <property type="evidence" value="ECO:0007669"/>
    <property type="project" value="InterPro"/>
</dbReference>
<evidence type="ECO:0000256" key="1">
    <source>
        <dbReference type="ARBA" id="ARBA00004167"/>
    </source>
</evidence>
<gene>
    <name evidence="7" type="ORF">A3G60_02480</name>
</gene>
<dbReference type="NCBIfam" id="TIGR02532">
    <property type="entry name" value="IV_pilin_GFxxxE"/>
    <property type="match status" value="1"/>
</dbReference>
<evidence type="ECO:0000256" key="3">
    <source>
        <dbReference type="ARBA" id="ARBA00022692"/>
    </source>
</evidence>
<comment type="caution">
    <text evidence="7">The sequence shown here is derived from an EMBL/GenBank/DDBJ whole genome shotgun (WGS) entry which is preliminary data.</text>
</comment>
<dbReference type="Proteomes" id="UP000178996">
    <property type="component" value="Unassembled WGS sequence"/>
</dbReference>
<dbReference type="InterPro" id="IPR045584">
    <property type="entry name" value="Pilin-like"/>
</dbReference>
<protein>
    <recommendedName>
        <fullName evidence="9">Type II secretion system protein GspG C-terminal domain-containing protein</fullName>
    </recommendedName>
</protein>
<dbReference type="InterPro" id="IPR012902">
    <property type="entry name" value="N_methyl_site"/>
</dbReference>
<dbReference type="GO" id="GO:0015628">
    <property type="term" value="P:protein secretion by the type II secretion system"/>
    <property type="evidence" value="ECO:0007669"/>
    <property type="project" value="InterPro"/>
</dbReference>
<dbReference type="PANTHER" id="PTHR30093">
    <property type="entry name" value="GENERAL SECRETION PATHWAY PROTEIN G"/>
    <property type="match status" value="1"/>
</dbReference>
<keyword evidence="2" id="KW-0488">Methylation</keyword>
<reference evidence="7 8" key="1">
    <citation type="journal article" date="2016" name="Nat. Commun.">
        <title>Thousands of microbial genomes shed light on interconnected biogeochemical processes in an aquifer system.</title>
        <authorList>
            <person name="Anantharaman K."/>
            <person name="Brown C.T."/>
            <person name="Hug L.A."/>
            <person name="Sharon I."/>
            <person name="Castelle C.J."/>
            <person name="Probst A.J."/>
            <person name="Thomas B.C."/>
            <person name="Singh A."/>
            <person name="Wilkins M.J."/>
            <person name="Karaoz U."/>
            <person name="Brodie E.L."/>
            <person name="Williams K.H."/>
            <person name="Hubbard S.S."/>
            <person name="Banfield J.F."/>
        </authorList>
    </citation>
    <scope>NUCLEOTIDE SEQUENCE [LARGE SCALE GENOMIC DNA]</scope>
</reference>
<dbReference type="InterPro" id="IPR000983">
    <property type="entry name" value="Bac_GSPG_pilin"/>
</dbReference>
<evidence type="ECO:0008006" key="9">
    <source>
        <dbReference type="Google" id="ProtNLM"/>
    </source>
</evidence>
<comment type="subcellular location">
    <subcellularLocation>
        <location evidence="1">Membrane</location>
        <topology evidence="1">Single-pass membrane protein</topology>
    </subcellularLocation>
</comment>
<keyword evidence="4 6" id="KW-1133">Transmembrane helix</keyword>
<keyword evidence="3 6" id="KW-0812">Transmembrane</keyword>
<keyword evidence="5 6" id="KW-0472">Membrane</keyword>
<evidence type="ECO:0000313" key="7">
    <source>
        <dbReference type="EMBL" id="OGZ56752.1"/>
    </source>
</evidence>
<evidence type="ECO:0000256" key="6">
    <source>
        <dbReference type="SAM" id="Phobius"/>
    </source>
</evidence>